<name>A0A1Q9DF21_SYMMI</name>
<feature type="transmembrane region" description="Helical" evidence="3">
    <location>
        <begin position="560"/>
        <end position="580"/>
    </location>
</feature>
<dbReference type="AlphaFoldDB" id="A0A1Q9DF21"/>
<evidence type="ECO:0000313" key="5">
    <source>
        <dbReference type="Proteomes" id="UP000186817"/>
    </source>
</evidence>
<keyword evidence="3" id="KW-0812">Transmembrane</keyword>
<gene>
    <name evidence="4" type="ORF">AK812_SmicGene24347</name>
</gene>
<feature type="compositionally biased region" description="Basic and acidic residues" evidence="2">
    <location>
        <begin position="299"/>
        <end position="318"/>
    </location>
</feature>
<dbReference type="OrthoDB" id="10312744at2759"/>
<reference evidence="4 5" key="1">
    <citation type="submission" date="2016-02" db="EMBL/GenBank/DDBJ databases">
        <title>Genome analysis of coral dinoflagellate symbionts highlights evolutionary adaptations to a symbiotic lifestyle.</title>
        <authorList>
            <person name="Aranda M."/>
            <person name="Li Y."/>
            <person name="Liew Y.J."/>
            <person name="Baumgarten S."/>
            <person name="Simakov O."/>
            <person name="Wilson M."/>
            <person name="Piel J."/>
            <person name="Ashoor H."/>
            <person name="Bougouffa S."/>
            <person name="Bajic V.B."/>
            <person name="Ryu T."/>
            <person name="Ravasi T."/>
            <person name="Bayer T."/>
            <person name="Micklem G."/>
            <person name="Kim H."/>
            <person name="Bhak J."/>
            <person name="Lajeunesse T.C."/>
            <person name="Voolstra C.R."/>
        </authorList>
    </citation>
    <scope>NUCLEOTIDE SEQUENCE [LARGE SCALE GENOMIC DNA]</scope>
    <source>
        <strain evidence="4 5">CCMP2467</strain>
    </source>
</reference>
<keyword evidence="3" id="KW-1133">Transmembrane helix</keyword>
<sequence>MTLPTEIVENVRATLAEHTAEEVEEMRDALPNVLTAIREELMGLVEEASREHSSSSRPTPLEAEPAEATTEGDESQLMQRMVTGMLRTSKKGQGIREDKVALHHELQAFPQGTASTLARRLRQRLEAEMHYVEDWVTIEAVLAANSESKEKCPEGEEQAAHDEWIQKWLRRLAKPRPGQPASSTDAVPLNQAALNDTQLYEERAQEEEAQERADRALHQQQRAAEQAKLDDEVTLQAHLGMSTRRPAKKVRLTVEIARDGTTHYSEFEVNEGEQIKLGISISEGAPGHYLGGQPVSSADAREHLRKEENRLREERAEPPRTSYNMDDPDTRAMYEQWAKGQITSKQVEEQGGRDLVAFYEAIREIESMHTLPDTVPPGEAVVPEDTYRARLAGTLGDDMVKLRFGNATMALYRMLWIGGMRSQPLTTTSESIRSRSRSADDDRDMWCTEVLSQFIICIVISTIFSPLAARGSCFWEDSADPKGLFSQGKPNQRPILTKLVAMAAKDCLPAVGLDAWLGLLFVPVLRDASKELSGMDDDGGDDGEGMPVRWTLELVQTLPAMRFMVMVLMLIAVSLRLMLVRLKKMPTSNRDSDIHDDDNNDGDDDADVGHDEDGGDVYAGVGW</sequence>
<organism evidence="4 5">
    <name type="scientific">Symbiodinium microadriaticum</name>
    <name type="common">Dinoflagellate</name>
    <name type="synonym">Zooxanthella microadriatica</name>
    <dbReference type="NCBI Taxonomy" id="2951"/>
    <lineage>
        <taxon>Eukaryota</taxon>
        <taxon>Sar</taxon>
        <taxon>Alveolata</taxon>
        <taxon>Dinophyceae</taxon>
        <taxon>Suessiales</taxon>
        <taxon>Symbiodiniaceae</taxon>
        <taxon>Symbiodinium</taxon>
    </lineage>
</organism>
<feature type="compositionally biased region" description="Low complexity" evidence="2">
    <location>
        <begin position="55"/>
        <end position="69"/>
    </location>
</feature>
<feature type="compositionally biased region" description="Acidic residues" evidence="2">
    <location>
        <begin position="594"/>
        <end position="606"/>
    </location>
</feature>
<protein>
    <submittedName>
        <fullName evidence="4">Uncharacterized protein</fullName>
    </submittedName>
</protein>
<feature type="coiled-coil region" evidence="1">
    <location>
        <begin position="190"/>
        <end position="230"/>
    </location>
</feature>
<keyword evidence="5" id="KW-1185">Reference proteome</keyword>
<evidence type="ECO:0000256" key="2">
    <source>
        <dbReference type="SAM" id="MobiDB-lite"/>
    </source>
</evidence>
<evidence type="ECO:0000256" key="3">
    <source>
        <dbReference type="SAM" id="Phobius"/>
    </source>
</evidence>
<keyword evidence="1" id="KW-0175">Coiled coil</keyword>
<proteinExistence type="predicted"/>
<dbReference type="Proteomes" id="UP000186817">
    <property type="component" value="Unassembled WGS sequence"/>
</dbReference>
<feature type="region of interest" description="Disordered" evidence="2">
    <location>
        <begin position="288"/>
        <end position="328"/>
    </location>
</feature>
<accession>A0A1Q9DF21</accession>
<feature type="region of interest" description="Disordered" evidence="2">
    <location>
        <begin position="46"/>
        <end position="76"/>
    </location>
</feature>
<feature type="region of interest" description="Disordered" evidence="2">
    <location>
        <begin position="587"/>
        <end position="623"/>
    </location>
</feature>
<evidence type="ECO:0000313" key="4">
    <source>
        <dbReference type="EMBL" id="OLP93729.1"/>
    </source>
</evidence>
<keyword evidence="3" id="KW-0472">Membrane</keyword>
<dbReference type="EMBL" id="LSRX01000571">
    <property type="protein sequence ID" value="OLP93729.1"/>
    <property type="molecule type" value="Genomic_DNA"/>
</dbReference>
<comment type="caution">
    <text evidence="4">The sequence shown here is derived from an EMBL/GenBank/DDBJ whole genome shotgun (WGS) entry which is preliminary data.</text>
</comment>
<evidence type="ECO:0000256" key="1">
    <source>
        <dbReference type="SAM" id="Coils"/>
    </source>
</evidence>